<gene>
    <name evidence="3" type="ORF">HAND00432_LOCUS19817</name>
    <name evidence="4" type="ORF">HAND00432_LOCUS19818</name>
</gene>
<protein>
    <recommendedName>
        <fullName evidence="2">Phospholipid scramblase</fullName>
    </recommendedName>
</protein>
<dbReference type="GO" id="GO:0005886">
    <property type="term" value="C:plasma membrane"/>
    <property type="evidence" value="ECO:0007669"/>
    <property type="project" value="TreeGrafter"/>
</dbReference>
<accession>A0A6U2FEN3</accession>
<proteinExistence type="inferred from homology"/>
<dbReference type="EMBL" id="HBFX01032907">
    <property type="protein sequence ID" value="CAD8968823.1"/>
    <property type="molecule type" value="Transcribed_RNA"/>
</dbReference>
<name>A0A6U2FEN3_HEMAN</name>
<dbReference type="AlphaFoldDB" id="A0A6U2FEN3"/>
<dbReference type="InterPro" id="IPR005552">
    <property type="entry name" value="Scramblase"/>
</dbReference>
<dbReference type="PANTHER" id="PTHR23248">
    <property type="entry name" value="PHOSPHOLIPID SCRAMBLASE-RELATED"/>
    <property type="match status" value="1"/>
</dbReference>
<dbReference type="Pfam" id="PF03803">
    <property type="entry name" value="Scramblase"/>
    <property type="match status" value="2"/>
</dbReference>
<evidence type="ECO:0000313" key="3">
    <source>
        <dbReference type="EMBL" id="CAD8968822.1"/>
    </source>
</evidence>
<dbReference type="GO" id="GO:0017128">
    <property type="term" value="F:phospholipid scramblase activity"/>
    <property type="evidence" value="ECO:0007669"/>
    <property type="project" value="InterPro"/>
</dbReference>
<dbReference type="EMBL" id="HBFX01032906">
    <property type="protein sequence ID" value="CAD8968822.1"/>
    <property type="molecule type" value="Transcribed_RNA"/>
</dbReference>
<organism evidence="4">
    <name type="scientific">Hemiselmis andersenii</name>
    <name type="common">Cryptophyte alga</name>
    <dbReference type="NCBI Taxonomy" id="464988"/>
    <lineage>
        <taxon>Eukaryota</taxon>
        <taxon>Cryptophyceae</taxon>
        <taxon>Cryptomonadales</taxon>
        <taxon>Hemiselmidaceae</taxon>
        <taxon>Hemiselmis</taxon>
    </lineage>
</organism>
<dbReference type="PANTHER" id="PTHR23248:SF9">
    <property type="entry name" value="PHOSPHOLIPID SCRAMBLASE"/>
    <property type="match status" value="1"/>
</dbReference>
<evidence type="ECO:0000256" key="2">
    <source>
        <dbReference type="RuleBase" id="RU363116"/>
    </source>
</evidence>
<evidence type="ECO:0000313" key="4">
    <source>
        <dbReference type="EMBL" id="CAD8968823.1"/>
    </source>
</evidence>
<evidence type="ECO:0000256" key="1">
    <source>
        <dbReference type="ARBA" id="ARBA00005350"/>
    </source>
</evidence>
<sequence>MAALPQQAVMGSGGLGAYAPHNDLFVKQTRRGCIQELLGCEAKTEFKIATKSQQQMDLMYALEESNFCVRLFFPQIRPWTIQVTEGPGTPGGPPISNHERLCGLMPAPCKCCCFQEVIHKDPTGVPIGSTKEMFNFCPVPKFQVLRPDGTPEYLVSMPTCVAGMCVNIFAEGLCNCRVPIYVYPPDATSFTPENKIGNITKVWRGLGTEMFTDADSFEVEFPPGAGPDSKARLVGTVFLLNQLFFEKAQ</sequence>
<reference evidence="4" key="1">
    <citation type="submission" date="2021-01" db="EMBL/GenBank/DDBJ databases">
        <authorList>
            <person name="Corre E."/>
            <person name="Pelletier E."/>
            <person name="Niang G."/>
            <person name="Scheremetjew M."/>
            <person name="Finn R."/>
            <person name="Kale V."/>
            <person name="Holt S."/>
            <person name="Cochrane G."/>
            <person name="Meng A."/>
            <person name="Brown T."/>
            <person name="Cohen L."/>
        </authorList>
    </citation>
    <scope>NUCLEOTIDE SEQUENCE</scope>
    <source>
        <strain evidence="4">CCMP644</strain>
    </source>
</reference>
<comment type="similarity">
    <text evidence="1 2">Belongs to the phospholipid scramblase family.</text>
</comment>